<dbReference type="EMBL" id="JAPCWZ010000002">
    <property type="protein sequence ID" value="KAK8877561.1"/>
    <property type="molecule type" value="Genomic_DNA"/>
</dbReference>
<proteinExistence type="predicted"/>
<feature type="region of interest" description="Disordered" evidence="1">
    <location>
        <begin position="1"/>
        <end position="46"/>
    </location>
</feature>
<dbReference type="InterPro" id="IPR029063">
    <property type="entry name" value="SAM-dependent_MTases_sf"/>
</dbReference>
<evidence type="ECO:0000259" key="2">
    <source>
        <dbReference type="Pfam" id="PF01728"/>
    </source>
</evidence>
<evidence type="ECO:0000256" key="1">
    <source>
        <dbReference type="SAM" id="MobiDB-lite"/>
    </source>
</evidence>
<feature type="region of interest" description="Disordered" evidence="1">
    <location>
        <begin position="228"/>
        <end position="260"/>
    </location>
</feature>
<sequence>MKDINMDSPSQNGSGNDAPSDDMLAHVGLLPPGHVPSHLAQRETDEKTSAVVSYLLPNVDEFRQLSELRRKGWESSAGDEAFKAQRKRADNLAEDVSQYNFKLMRRIAEELHKVTGAFQMPTPSRESSVLDLCAAPGGFLNTAMRINPGCRAVGFSLHPDEGGYSNLLSPFRKRCMQWLDTTMLAADMGVTEIPADHPDAAKFLPRQIDEDYQFDLVLCDGHVLRTQDRSSGPGGSLYQNDNSDSNGATDNVNGNNNCSNNTKHYRELYENYRLKYVQLALGLEHLKPGGTMVVLLHKVEMWNTLCVVRHLARFSRKVQLHKPHVSHTTRSSFYMVATGVDSTHPDAIAAVTKWKGEENEENNTKSFEEKVAEALREGEPSVEDMIEEFGPELVRQARDVWKVQAEALERAPYIRGH</sequence>
<accession>A0ABR2JIC1</accession>
<evidence type="ECO:0000313" key="3">
    <source>
        <dbReference type="EMBL" id="KAK8877561.1"/>
    </source>
</evidence>
<reference evidence="3 4" key="1">
    <citation type="journal article" date="2024" name="IMA Fungus">
        <title>Apiospora arundinis, a panoply of carbohydrate-active enzymes and secondary metabolites.</title>
        <authorList>
            <person name="Sorensen T."/>
            <person name="Petersen C."/>
            <person name="Muurmann A.T."/>
            <person name="Christiansen J.V."/>
            <person name="Brundto M.L."/>
            <person name="Overgaard C.K."/>
            <person name="Boysen A.T."/>
            <person name="Wollenberg R.D."/>
            <person name="Larsen T.O."/>
            <person name="Sorensen J.L."/>
            <person name="Nielsen K.L."/>
            <person name="Sondergaard T.E."/>
        </authorList>
    </citation>
    <scope>NUCLEOTIDE SEQUENCE [LARGE SCALE GENOMIC DNA]</scope>
    <source>
        <strain evidence="3 4">AAU 773</strain>
    </source>
</reference>
<dbReference type="Gene3D" id="3.40.50.150">
    <property type="entry name" value="Vaccinia Virus protein VP39"/>
    <property type="match status" value="1"/>
</dbReference>
<feature type="domain" description="Ribosomal RNA methyltransferase FtsJ" evidence="2">
    <location>
        <begin position="111"/>
        <end position="339"/>
    </location>
</feature>
<feature type="compositionally biased region" description="Polar residues" evidence="1">
    <location>
        <begin position="7"/>
        <end position="17"/>
    </location>
</feature>
<name>A0ABR2JIC1_9PEZI</name>
<gene>
    <name evidence="3" type="ORF">PGQ11_002507</name>
</gene>
<dbReference type="InterPro" id="IPR002877">
    <property type="entry name" value="RNA_MeTrfase_FtsJ_dom"/>
</dbReference>
<comment type="caution">
    <text evidence="3">The sequence shown here is derived from an EMBL/GenBank/DDBJ whole genome shotgun (WGS) entry which is preliminary data.</text>
</comment>
<dbReference type="Proteomes" id="UP001390339">
    <property type="component" value="Unassembled WGS sequence"/>
</dbReference>
<protein>
    <submittedName>
        <fullName evidence="3">FtsJ-like methyltransferase family protein</fullName>
    </submittedName>
</protein>
<feature type="compositionally biased region" description="Low complexity" evidence="1">
    <location>
        <begin position="246"/>
        <end position="260"/>
    </location>
</feature>
<dbReference type="SUPFAM" id="SSF53335">
    <property type="entry name" value="S-adenosyl-L-methionine-dependent methyltransferases"/>
    <property type="match status" value="1"/>
</dbReference>
<evidence type="ECO:0000313" key="4">
    <source>
        <dbReference type="Proteomes" id="UP001390339"/>
    </source>
</evidence>
<organism evidence="3 4">
    <name type="scientific">Apiospora arundinis</name>
    <dbReference type="NCBI Taxonomy" id="335852"/>
    <lineage>
        <taxon>Eukaryota</taxon>
        <taxon>Fungi</taxon>
        <taxon>Dikarya</taxon>
        <taxon>Ascomycota</taxon>
        <taxon>Pezizomycotina</taxon>
        <taxon>Sordariomycetes</taxon>
        <taxon>Xylariomycetidae</taxon>
        <taxon>Amphisphaeriales</taxon>
        <taxon>Apiosporaceae</taxon>
        <taxon>Apiospora</taxon>
    </lineage>
</organism>
<keyword evidence="4" id="KW-1185">Reference proteome</keyword>
<dbReference type="Pfam" id="PF01728">
    <property type="entry name" value="FtsJ"/>
    <property type="match status" value="1"/>
</dbReference>